<evidence type="ECO:0000313" key="2">
    <source>
        <dbReference type="Proteomes" id="UP000033930"/>
    </source>
</evidence>
<name>A0A0G0VF46_9BACT</name>
<proteinExistence type="predicted"/>
<evidence type="ECO:0000313" key="1">
    <source>
        <dbReference type="EMBL" id="KKR99524.1"/>
    </source>
</evidence>
<gene>
    <name evidence="1" type="ORF">UU50_C0005G0031</name>
</gene>
<protein>
    <submittedName>
        <fullName evidence="1">Uncharacterized protein</fullName>
    </submittedName>
</protein>
<dbReference type="AlphaFoldDB" id="A0A0G0VF46"/>
<dbReference type="EMBL" id="LCAW01000005">
    <property type="protein sequence ID" value="KKR99524.1"/>
    <property type="molecule type" value="Genomic_DNA"/>
</dbReference>
<organism evidence="1 2">
    <name type="scientific">Candidatus Uhrbacteria bacterium GW2011_GWC1_41_20</name>
    <dbReference type="NCBI Taxonomy" id="1618983"/>
    <lineage>
        <taxon>Bacteria</taxon>
        <taxon>Candidatus Uhriibacteriota</taxon>
    </lineage>
</organism>
<reference evidence="1 2" key="1">
    <citation type="journal article" date="2015" name="Nature">
        <title>rRNA introns, odd ribosomes, and small enigmatic genomes across a large radiation of phyla.</title>
        <authorList>
            <person name="Brown C.T."/>
            <person name="Hug L.A."/>
            <person name="Thomas B.C."/>
            <person name="Sharon I."/>
            <person name="Castelle C.J."/>
            <person name="Singh A."/>
            <person name="Wilkins M.J."/>
            <person name="Williams K.H."/>
            <person name="Banfield J.F."/>
        </authorList>
    </citation>
    <scope>NUCLEOTIDE SEQUENCE [LARGE SCALE GENOMIC DNA]</scope>
</reference>
<dbReference type="Proteomes" id="UP000033930">
    <property type="component" value="Unassembled WGS sequence"/>
</dbReference>
<comment type="caution">
    <text evidence="1">The sequence shown here is derived from an EMBL/GenBank/DDBJ whole genome shotgun (WGS) entry which is preliminary data.</text>
</comment>
<sequence length="126" mass="13788">MVCGPSIAVHESWNFTVGAGVETTDAYWIGMGMISYSRKLVGYLMVEYGGGSGLWYKAVVTAPIPKNIRLGLMSSRYDGEGLYGQIGFGQVVVYTAILFQTEEWMTERTPPDADMLTGNLGIKVTF</sequence>
<accession>A0A0G0VF46</accession>